<evidence type="ECO:0000256" key="2">
    <source>
        <dbReference type="ARBA" id="ARBA00006037"/>
    </source>
</evidence>
<dbReference type="Pfam" id="PF07823">
    <property type="entry name" value="CPDase"/>
    <property type="match status" value="1"/>
</dbReference>
<gene>
    <name evidence="5" type="primary">SUVC07G4700</name>
    <name evidence="5" type="ORF">SUVC_07G4700</name>
</gene>
<dbReference type="InterPro" id="IPR009097">
    <property type="entry name" value="Cyclic_Pdiesterase"/>
</dbReference>
<comment type="function">
    <text evidence="1">Involved in the metabolism of ADP-ribose 1',2'-cyclic phosphate which is produced as a consequence of tRNA splicing.</text>
</comment>
<sequence>MAIALWYCPPQGSVAYETLQMLIFSFQTLFPNSPVFEPHITVTSHLVCNSRDDVNKILTSCAAAIQSIRSHQTTTKKGRKAQASHAAAAAAAAVPLVSFNGCSIGKGYFKKIVLECNKNNILYGIAQIMREMYVEIDTETRSSRAATWVHEEFQPHVSLLYSDIHPVSQASLRVVQQRIEDALDVQLVTREKSRGSGNADGSNEVQTRWDFDVSSPLSWNIPGTFKVVNCVGPVEEWVVLGRVDV</sequence>
<name>A0AA35JK76_SACUV</name>
<evidence type="ECO:0000256" key="1">
    <source>
        <dbReference type="ARBA" id="ARBA00003831"/>
    </source>
</evidence>
<reference evidence="5" key="1">
    <citation type="submission" date="2022-10" db="EMBL/GenBank/DDBJ databases">
        <authorList>
            <person name="Byrne P K."/>
        </authorList>
    </citation>
    <scope>NUCLEOTIDE SEQUENCE</scope>
    <source>
        <strain evidence="5">CBS7001</strain>
    </source>
</reference>
<dbReference type="GO" id="GO:0009187">
    <property type="term" value="P:cyclic nucleotide metabolic process"/>
    <property type="evidence" value="ECO:0007669"/>
    <property type="project" value="TreeGrafter"/>
</dbReference>
<dbReference type="AlphaFoldDB" id="A0AA35JK76"/>
<dbReference type="PANTHER" id="PTHR28141:SF1">
    <property type="entry name" value="2',3'-CYCLIC-NUCLEOTIDE 3'-PHOSPHODIESTERASE"/>
    <property type="match status" value="1"/>
</dbReference>
<dbReference type="InterPro" id="IPR012386">
    <property type="entry name" value="Cyclic-nucl_3Pdiesterase"/>
</dbReference>
<evidence type="ECO:0000313" key="5">
    <source>
        <dbReference type="EMBL" id="CAI4063346.1"/>
    </source>
</evidence>
<comment type="similarity">
    <text evidence="2">Belongs to the 2H phosphoesterase superfamily. CPD1 family.</text>
</comment>
<evidence type="ECO:0000313" key="6">
    <source>
        <dbReference type="Proteomes" id="UP001162090"/>
    </source>
</evidence>
<dbReference type="EMBL" id="OX365918">
    <property type="protein sequence ID" value="CAI4063346.1"/>
    <property type="molecule type" value="Genomic_DNA"/>
</dbReference>
<organism evidence="5 6">
    <name type="scientific">Saccharomyces uvarum</name>
    <name type="common">Yeast</name>
    <name type="synonym">Saccharomyces bayanus var. uvarum</name>
    <dbReference type="NCBI Taxonomy" id="230603"/>
    <lineage>
        <taxon>Eukaryota</taxon>
        <taxon>Fungi</taxon>
        <taxon>Dikarya</taxon>
        <taxon>Ascomycota</taxon>
        <taxon>Saccharomycotina</taxon>
        <taxon>Saccharomycetes</taxon>
        <taxon>Saccharomycetales</taxon>
        <taxon>Saccharomycetaceae</taxon>
        <taxon>Saccharomyces</taxon>
    </lineage>
</organism>
<proteinExistence type="inferred from homology"/>
<evidence type="ECO:0000256" key="4">
    <source>
        <dbReference type="ARBA" id="ARBA00014478"/>
    </source>
</evidence>
<dbReference type="PANTHER" id="PTHR28141">
    <property type="entry name" value="2',3'-CYCLIC-NUCLEOTIDE 3'-PHOSPHODIESTERASE"/>
    <property type="match status" value="1"/>
</dbReference>
<protein>
    <recommendedName>
        <fullName evidence="4">2',3'-cyclic-nucleotide 3'-phosphodiesterase</fullName>
        <ecNumber evidence="3">3.1.4.37</ecNumber>
    </recommendedName>
</protein>
<dbReference type="Proteomes" id="UP001162090">
    <property type="component" value="Chromosome 7"/>
</dbReference>
<dbReference type="Gene3D" id="3.90.1140.10">
    <property type="entry name" value="Cyclic phosphodiesterase"/>
    <property type="match status" value="1"/>
</dbReference>
<dbReference type="EC" id="3.1.4.37" evidence="3"/>
<evidence type="ECO:0000256" key="3">
    <source>
        <dbReference type="ARBA" id="ARBA00012317"/>
    </source>
</evidence>
<accession>A0AA35JK76</accession>
<dbReference type="SUPFAM" id="SSF55144">
    <property type="entry name" value="LigT-like"/>
    <property type="match status" value="1"/>
</dbReference>
<dbReference type="GO" id="GO:0004113">
    <property type="term" value="F:2',3'-cyclic-nucleotide 3'-phosphodiesterase activity"/>
    <property type="evidence" value="ECO:0007669"/>
    <property type="project" value="UniProtKB-EC"/>
</dbReference>